<evidence type="ECO:0000313" key="1">
    <source>
        <dbReference type="EMBL" id="KAI4464968.1"/>
    </source>
</evidence>
<evidence type="ECO:0000313" key="2">
    <source>
        <dbReference type="Proteomes" id="UP001056778"/>
    </source>
</evidence>
<gene>
    <name evidence="1" type="ORF">MML48_3g00019335</name>
</gene>
<reference evidence="1" key="1">
    <citation type="submission" date="2022-04" db="EMBL/GenBank/DDBJ databases">
        <title>Chromosome-scale genome assembly of Holotrichia oblita Faldermann.</title>
        <authorList>
            <person name="Rongchong L."/>
        </authorList>
    </citation>
    <scope>NUCLEOTIDE SEQUENCE</scope>
    <source>
        <strain evidence="1">81SQS9</strain>
    </source>
</reference>
<name>A0ACB9TDU5_HOLOL</name>
<dbReference type="EMBL" id="CM043017">
    <property type="protein sequence ID" value="KAI4464968.1"/>
    <property type="molecule type" value="Genomic_DNA"/>
</dbReference>
<accession>A0ACB9TDU5</accession>
<comment type="caution">
    <text evidence="1">The sequence shown here is derived from an EMBL/GenBank/DDBJ whole genome shotgun (WGS) entry which is preliminary data.</text>
</comment>
<sequence>MMPKLTKAGFVCAARGCKNKQYLSSESFFLFPKDIVRARIWAIAGGREDLLENLESLHRSHRLCGAHFETKAFLNDLRNRLQPEAVPTIVPSLEGPSSALQDHNYSFFIPDTFMISHAVDIESEIGTCDIPSTDEPMHQNICNVDLFIEEQKQSEDAKTRIRREIYNYMTTVYRLGAKNNWNEIAKHVKRKSFLHKTGVPKTNDTAAVWSIERLQLHGEQAKYTPIFGGVPKGTGGHRKQP</sequence>
<keyword evidence="2" id="KW-1185">Reference proteome</keyword>
<dbReference type="Proteomes" id="UP001056778">
    <property type="component" value="Chromosome 3"/>
</dbReference>
<proteinExistence type="predicted"/>
<protein>
    <submittedName>
        <fullName evidence="1">Thap domain</fullName>
    </submittedName>
</protein>
<organism evidence="1 2">
    <name type="scientific">Holotrichia oblita</name>
    <name type="common">Chafer beetle</name>
    <dbReference type="NCBI Taxonomy" id="644536"/>
    <lineage>
        <taxon>Eukaryota</taxon>
        <taxon>Metazoa</taxon>
        <taxon>Ecdysozoa</taxon>
        <taxon>Arthropoda</taxon>
        <taxon>Hexapoda</taxon>
        <taxon>Insecta</taxon>
        <taxon>Pterygota</taxon>
        <taxon>Neoptera</taxon>
        <taxon>Endopterygota</taxon>
        <taxon>Coleoptera</taxon>
        <taxon>Polyphaga</taxon>
        <taxon>Scarabaeiformia</taxon>
        <taxon>Scarabaeidae</taxon>
        <taxon>Melolonthinae</taxon>
        <taxon>Holotrichia</taxon>
    </lineage>
</organism>